<dbReference type="AlphaFoldDB" id="A0A914V4X0"/>
<dbReference type="Proteomes" id="UP000887566">
    <property type="component" value="Unplaced"/>
</dbReference>
<evidence type="ECO:0000256" key="6">
    <source>
        <dbReference type="RuleBase" id="RU362059"/>
    </source>
</evidence>
<evidence type="ECO:0000256" key="5">
    <source>
        <dbReference type="RuleBase" id="RU003718"/>
    </source>
</evidence>
<dbReference type="Pfam" id="PF00201">
    <property type="entry name" value="UDPGT"/>
    <property type="match status" value="1"/>
</dbReference>
<evidence type="ECO:0000256" key="4">
    <source>
        <dbReference type="ARBA" id="ARBA00047475"/>
    </source>
</evidence>
<keyword evidence="7" id="KW-1185">Reference proteome</keyword>
<dbReference type="PROSITE" id="PS00375">
    <property type="entry name" value="UDPGT"/>
    <property type="match status" value="1"/>
</dbReference>
<dbReference type="PANTHER" id="PTHR48043:SF22">
    <property type="entry name" value="GLUCURONOSYLTRANSFERASE"/>
    <property type="match status" value="1"/>
</dbReference>
<feature type="signal peptide" evidence="6">
    <location>
        <begin position="1"/>
        <end position="22"/>
    </location>
</feature>
<dbReference type="FunFam" id="3.40.50.2000:FF:000021">
    <property type="entry name" value="UDP-glucuronosyltransferase"/>
    <property type="match status" value="1"/>
</dbReference>
<dbReference type="PANTHER" id="PTHR48043">
    <property type="entry name" value="EG:EG0003.4 PROTEIN-RELATED"/>
    <property type="match status" value="1"/>
</dbReference>
<dbReference type="SUPFAM" id="SSF53756">
    <property type="entry name" value="UDP-Glycosyltransferase/glycogen phosphorylase"/>
    <property type="match status" value="1"/>
</dbReference>
<sequence length="511" mass="57883">MNAWTVLLGVAWLLIFGEKVLGSRILIYSPTLSHSHVSFNGKLADLLTKAGHEVVLLLADIDPLVATNGSRHATVMRVSMDLDRTRASSTMWTNPGPFEDSRILTRNITLKLWKVGKIMIDACEALANNDELLRTLRQYKFDIGMLEQYDSCAFGLLQALNIETRVWLSATAVWRMQPFALGVEYPSSFVPELFAPFSDEMSFFDRLINFGVGQVTQLIYLYHSQATETEIFRRVKGRNFPDLLALSAGSQLSLINSMSVLDFPAPQSSNMLYSGGFTIDKNRSYLTEEWKSIADNSKKGLVLMSFGAIAKTIDMPDEMQSIIFRVFARFPDYTFVVKFENISTTERVASNVYLTSWIPQVELMHHHKYRALIAQAGWSSILEALHNGSPMVLMPLFADHFKNAKVVEKRKVGIIIDKLRFTMEKFSDALRAVLEDPAYTINAKRYSKMLHDTPMPVEQLLVHQVGYAERHNRDIGRHALVGLRLRFDQYRLADLFAMLLFSGLALGFLLS</sequence>
<comment type="catalytic activity">
    <reaction evidence="4 6">
        <text>glucuronate acceptor + UDP-alpha-D-glucuronate = acceptor beta-D-glucuronoside + UDP + H(+)</text>
        <dbReference type="Rhea" id="RHEA:21032"/>
        <dbReference type="ChEBI" id="CHEBI:15378"/>
        <dbReference type="ChEBI" id="CHEBI:58052"/>
        <dbReference type="ChEBI" id="CHEBI:58223"/>
        <dbReference type="ChEBI" id="CHEBI:132367"/>
        <dbReference type="ChEBI" id="CHEBI:132368"/>
        <dbReference type="EC" id="2.4.1.17"/>
    </reaction>
</comment>
<keyword evidence="6" id="KW-0812">Transmembrane</keyword>
<evidence type="ECO:0000256" key="3">
    <source>
        <dbReference type="ARBA" id="ARBA00022679"/>
    </source>
</evidence>
<protein>
    <recommendedName>
        <fullName evidence="6">UDP-glucuronosyltransferase</fullName>
        <ecNumber evidence="6">2.4.1.17</ecNumber>
    </recommendedName>
</protein>
<comment type="similarity">
    <text evidence="1 5">Belongs to the UDP-glycosyltransferase family.</text>
</comment>
<dbReference type="InterPro" id="IPR050271">
    <property type="entry name" value="UDP-glycosyltransferase"/>
</dbReference>
<organism evidence="7 8">
    <name type="scientific">Plectus sambesii</name>
    <dbReference type="NCBI Taxonomy" id="2011161"/>
    <lineage>
        <taxon>Eukaryota</taxon>
        <taxon>Metazoa</taxon>
        <taxon>Ecdysozoa</taxon>
        <taxon>Nematoda</taxon>
        <taxon>Chromadorea</taxon>
        <taxon>Plectida</taxon>
        <taxon>Plectina</taxon>
        <taxon>Plectoidea</taxon>
        <taxon>Plectidae</taxon>
        <taxon>Plectus</taxon>
    </lineage>
</organism>
<keyword evidence="3 5" id="KW-0808">Transferase</keyword>
<dbReference type="InterPro" id="IPR002213">
    <property type="entry name" value="UDP_glucos_trans"/>
</dbReference>
<dbReference type="GO" id="GO:0015020">
    <property type="term" value="F:glucuronosyltransferase activity"/>
    <property type="evidence" value="ECO:0007669"/>
    <property type="project" value="UniProtKB-EC"/>
</dbReference>
<keyword evidence="6" id="KW-0732">Signal</keyword>
<reference evidence="8" key="1">
    <citation type="submission" date="2022-11" db="UniProtKB">
        <authorList>
            <consortium name="WormBaseParasite"/>
        </authorList>
    </citation>
    <scope>IDENTIFICATION</scope>
</reference>
<evidence type="ECO:0000256" key="2">
    <source>
        <dbReference type="ARBA" id="ARBA00022676"/>
    </source>
</evidence>
<dbReference type="CDD" id="cd03784">
    <property type="entry name" value="GT1_Gtf-like"/>
    <property type="match status" value="1"/>
</dbReference>
<dbReference type="GO" id="GO:0016020">
    <property type="term" value="C:membrane"/>
    <property type="evidence" value="ECO:0007669"/>
    <property type="project" value="UniProtKB-SubCell"/>
</dbReference>
<keyword evidence="6" id="KW-1133">Transmembrane helix</keyword>
<feature type="transmembrane region" description="Helical" evidence="6">
    <location>
        <begin position="492"/>
        <end position="510"/>
    </location>
</feature>
<feature type="chain" id="PRO_5038168014" description="UDP-glucuronosyltransferase" evidence="6">
    <location>
        <begin position="23"/>
        <end position="511"/>
    </location>
</feature>
<evidence type="ECO:0000256" key="1">
    <source>
        <dbReference type="ARBA" id="ARBA00009995"/>
    </source>
</evidence>
<keyword evidence="2 5" id="KW-0328">Glycosyltransferase</keyword>
<dbReference type="Gene3D" id="3.40.50.2000">
    <property type="entry name" value="Glycogen Phosphorylase B"/>
    <property type="match status" value="1"/>
</dbReference>
<dbReference type="InterPro" id="IPR035595">
    <property type="entry name" value="UDP_glycos_trans_CS"/>
</dbReference>
<dbReference type="EC" id="2.4.1.17" evidence="6"/>
<comment type="subcellular location">
    <subcellularLocation>
        <location evidence="6">Membrane</location>
        <topology evidence="6">Single-pass membrane protein</topology>
    </subcellularLocation>
</comment>
<name>A0A914V4X0_9BILA</name>
<accession>A0A914V4X0</accession>
<dbReference type="WBParaSite" id="PSAMB.scaffold1521size57080.g13670.t1">
    <property type="protein sequence ID" value="PSAMB.scaffold1521size57080.g13670.t1"/>
    <property type="gene ID" value="PSAMB.scaffold1521size57080.g13670"/>
</dbReference>
<evidence type="ECO:0000313" key="8">
    <source>
        <dbReference type="WBParaSite" id="PSAMB.scaffold1521size57080.g13670.t1"/>
    </source>
</evidence>
<evidence type="ECO:0000313" key="7">
    <source>
        <dbReference type="Proteomes" id="UP000887566"/>
    </source>
</evidence>
<keyword evidence="6" id="KW-0472">Membrane</keyword>
<proteinExistence type="inferred from homology"/>